<comment type="caution">
    <text evidence="2">The sequence shown here is derived from an EMBL/GenBank/DDBJ whole genome shotgun (WGS) entry which is preliminary data.</text>
</comment>
<dbReference type="AlphaFoldDB" id="A0A0F9QNP1"/>
<dbReference type="InterPro" id="IPR001538">
    <property type="entry name" value="Man6P_isomerase-2_C"/>
</dbReference>
<sequence length="224" mass="26630">MAEEKVPSQRSTMLRRNGSQELRIEIKENNFKDIFLINGASFITEGITRSELIIKPKSYYMIINNGKNPLNIIYNQNIYKHKIIYDPFKYESAKKINLEPEIFKERYGISEGYIDVLPKWYSFKFTYPDYNLIFVQPEYGLSIQIHKYRNEFWEILEGEPIIINGNKVHYFVGNGTKLQNPINTYHSIINPNKGENSFVFIKERWSGKFDENDIERVFNPNQYK</sequence>
<accession>A0A0F9QNP1</accession>
<name>A0A0F9QNP1_9ZZZZ</name>
<dbReference type="GO" id="GO:0016779">
    <property type="term" value="F:nucleotidyltransferase activity"/>
    <property type="evidence" value="ECO:0007669"/>
    <property type="project" value="InterPro"/>
</dbReference>
<dbReference type="InterPro" id="IPR014710">
    <property type="entry name" value="RmlC-like_jellyroll"/>
</dbReference>
<organism evidence="2">
    <name type="scientific">marine sediment metagenome</name>
    <dbReference type="NCBI Taxonomy" id="412755"/>
    <lineage>
        <taxon>unclassified sequences</taxon>
        <taxon>metagenomes</taxon>
        <taxon>ecological metagenomes</taxon>
    </lineage>
</organism>
<reference evidence="2" key="1">
    <citation type="journal article" date="2015" name="Nature">
        <title>Complex archaea that bridge the gap between prokaryotes and eukaryotes.</title>
        <authorList>
            <person name="Spang A."/>
            <person name="Saw J.H."/>
            <person name="Jorgensen S.L."/>
            <person name="Zaremba-Niedzwiedzka K."/>
            <person name="Martijn J."/>
            <person name="Lind A.E."/>
            <person name="van Eijk R."/>
            <person name="Schleper C."/>
            <person name="Guy L."/>
            <person name="Ettema T.J."/>
        </authorList>
    </citation>
    <scope>NUCLEOTIDE SEQUENCE</scope>
</reference>
<dbReference type="EMBL" id="LAZR01001473">
    <property type="protein sequence ID" value="KKN44044.1"/>
    <property type="molecule type" value="Genomic_DNA"/>
</dbReference>
<dbReference type="InterPro" id="IPR011051">
    <property type="entry name" value="RmlC_Cupin_sf"/>
</dbReference>
<protein>
    <recommendedName>
        <fullName evidence="1">Mannose-6-phosphate isomerase type II C-terminal domain-containing protein</fullName>
    </recommendedName>
</protein>
<feature type="domain" description="Mannose-6-phosphate isomerase type II C-terminal" evidence="1">
    <location>
        <begin position="132"/>
        <end position="217"/>
    </location>
</feature>
<dbReference type="SUPFAM" id="SSF51182">
    <property type="entry name" value="RmlC-like cupins"/>
    <property type="match status" value="1"/>
</dbReference>
<dbReference type="Pfam" id="PF01050">
    <property type="entry name" value="MannoseP_isomer"/>
    <property type="match status" value="1"/>
</dbReference>
<dbReference type="Gene3D" id="2.60.120.10">
    <property type="entry name" value="Jelly Rolls"/>
    <property type="match status" value="1"/>
</dbReference>
<evidence type="ECO:0000313" key="2">
    <source>
        <dbReference type="EMBL" id="KKN44044.1"/>
    </source>
</evidence>
<gene>
    <name evidence="2" type="ORF">LCGC14_0696880</name>
</gene>
<dbReference type="GO" id="GO:0005976">
    <property type="term" value="P:polysaccharide metabolic process"/>
    <property type="evidence" value="ECO:0007669"/>
    <property type="project" value="InterPro"/>
</dbReference>
<evidence type="ECO:0000259" key="1">
    <source>
        <dbReference type="Pfam" id="PF01050"/>
    </source>
</evidence>
<proteinExistence type="predicted"/>